<dbReference type="Pfam" id="PF00672">
    <property type="entry name" value="HAMP"/>
    <property type="match status" value="1"/>
</dbReference>
<keyword evidence="1" id="KW-0812">Transmembrane</keyword>
<dbReference type="EMBL" id="JAIQDJ010000001">
    <property type="protein sequence ID" value="MBZ4185617.1"/>
    <property type="molecule type" value="Genomic_DNA"/>
</dbReference>
<dbReference type="PROSITE" id="PS51832">
    <property type="entry name" value="HD_GYP"/>
    <property type="match status" value="1"/>
</dbReference>
<dbReference type="PROSITE" id="PS50885">
    <property type="entry name" value="HAMP"/>
    <property type="match status" value="1"/>
</dbReference>
<protein>
    <submittedName>
        <fullName evidence="4">HD domain-containing protein</fullName>
    </submittedName>
</protein>
<dbReference type="RefSeq" id="WP_223627273.1">
    <property type="nucleotide sequence ID" value="NZ_JAIQDJ010000001.1"/>
</dbReference>
<dbReference type="InterPro" id="IPR029016">
    <property type="entry name" value="GAF-like_dom_sf"/>
</dbReference>
<dbReference type="SMART" id="SM00304">
    <property type="entry name" value="HAMP"/>
    <property type="match status" value="1"/>
</dbReference>
<feature type="transmembrane region" description="Helical" evidence="1">
    <location>
        <begin position="39"/>
        <end position="58"/>
    </location>
</feature>
<keyword evidence="1" id="KW-0472">Membrane</keyword>
<organism evidence="4 5">
    <name type="scientific">Thermomonas beijingensis</name>
    <dbReference type="NCBI Taxonomy" id="2872701"/>
    <lineage>
        <taxon>Bacteria</taxon>
        <taxon>Pseudomonadati</taxon>
        <taxon>Pseudomonadota</taxon>
        <taxon>Gammaproteobacteria</taxon>
        <taxon>Lysobacterales</taxon>
        <taxon>Lysobacteraceae</taxon>
        <taxon>Thermomonas</taxon>
    </lineage>
</organism>
<dbReference type="InterPro" id="IPR003660">
    <property type="entry name" value="HAMP_dom"/>
</dbReference>
<dbReference type="CDD" id="cd00077">
    <property type="entry name" value="HDc"/>
    <property type="match status" value="2"/>
</dbReference>
<dbReference type="SUPFAM" id="SSF55781">
    <property type="entry name" value="GAF domain-like"/>
    <property type="match status" value="1"/>
</dbReference>
<dbReference type="Gene3D" id="6.10.340.10">
    <property type="match status" value="1"/>
</dbReference>
<feature type="transmembrane region" description="Helical" evidence="1">
    <location>
        <begin position="12"/>
        <end position="33"/>
    </location>
</feature>
<gene>
    <name evidence="4" type="ORF">K7B09_04660</name>
</gene>
<dbReference type="PANTHER" id="PTHR43155:SF2">
    <property type="entry name" value="CYCLIC DI-GMP PHOSPHODIESTERASE PA4108"/>
    <property type="match status" value="1"/>
</dbReference>
<dbReference type="SMART" id="SM00065">
    <property type="entry name" value="GAF"/>
    <property type="match status" value="1"/>
</dbReference>
<accession>A0ABS7TCN4</accession>
<dbReference type="Proteomes" id="UP001430290">
    <property type="component" value="Unassembled WGS sequence"/>
</dbReference>
<dbReference type="SUPFAM" id="SSF109604">
    <property type="entry name" value="HD-domain/PDEase-like"/>
    <property type="match status" value="2"/>
</dbReference>
<dbReference type="InterPro" id="IPR003018">
    <property type="entry name" value="GAF"/>
</dbReference>
<feature type="domain" description="HD-GYP" evidence="3">
    <location>
        <begin position="439"/>
        <end position="643"/>
    </location>
</feature>
<evidence type="ECO:0000259" key="3">
    <source>
        <dbReference type="PROSITE" id="PS51832"/>
    </source>
</evidence>
<dbReference type="SMART" id="SM00471">
    <property type="entry name" value="HDc"/>
    <property type="match status" value="1"/>
</dbReference>
<sequence>MMDAKRGGAPLYLHITLLAVGLVAATGSVMLWFGDLVPGIWEFVVLLAVAALVALLMARRITAPLTRLAREAEAVRRFDFTDHPLIHSAVREIGELAYGFDLMRDAMRRFLRINRRLAIETDFDALRPWLLDKLVDIAGACGGLLYLADASGEELRAAALDVEGGKAKPAPDLPPLDPKAMPEAMARARAYLQRVSSHLSTQELATLGVDSRFSNATALVVPLLDRRESLLGMLVLFKDGEVDATSASFIEALAASAATALETQELLRAQKAMVDATIRMVADAIDAKSPYTGGHCTRVPELTFMLARAACDKTDGPFANYTLDEEQWEALYIAGWLHDCGKVTTPEYVVDKATKLETVNNRIHEIRTRFEVLKRDAQIDYWRELAQGGDEAALRLQRDARLQALDQDFAFVADCNVGSEFMSDQKMERLREIAKYAWLRTLDDRVGLSRDELSRYTEPPLPLPVQEFLLADKPEHRIARPVSEQMPESSRWGFAMSVPELLYNHGELHNLSIRRGTLTEEERYKINQHIVLTITMLDALPLPRHLRAVPEIAGGHHEKLDGTGYPRRLNAGQLCPEARMMAIADIFEALTAADRPYKSGKTLPEALSIMAKMCREQHLDPDLFALFLRSGVYREYAEKYLSAEQLAAVRIEEYL</sequence>
<dbReference type="Gene3D" id="1.10.3210.10">
    <property type="entry name" value="Hypothetical protein af1432"/>
    <property type="match status" value="2"/>
</dbReference>
<dbReference type="InterPro" id="IPR037522">
    <property type="entry name" value="HD_GYP_dom"/>
</dbReference>
<dbReference type="Gene3D" id="3.30.450.40">
    <property type="match status" value="1"/>
</dbReference>
<dbReference type="InterPro" id="IPR003607">
    <property type="entry name" value="HD/PDEase_dom"/>
</dbReference>
<dbReference type="SUPFAM" id="SSF158472">
    <property type="entry name" value="HAMP domain-like"/>
    <property type="match status" value="1"/>
</dbReference>
<dbReference type="PANTHER" id="PTHR43155">
    <property type="entry name" value="CYCLIC DI-GMP PHOSPHODIESTERASE PA4108-RELATED"/>
    <property type="match status" value="1"/>
</dbReference>
<name>A0ABS7TCN4_9GAMM</name>
<keyword evidence="1" id="KW-1133">Transmembrane helix</keyword>
<feature type="domain" description="HAMP" evidence="2">
    <location>
        <begin position="59"/>
        <end position="112"/>
    </location>
</feature>
<comment type="caution">
    <text evidence="4">The sequence shown here is derived from an EMBL/GenBank/DDBJ whole genome shotgun (WGS) entry which is preliminary data.</text>
</comment>
<evidence type="ECO:0000313" key="5">
    <source>
        <dbReference type="Proteomes" id="UP001430290"/>
    </source>
</evidence>
<proteinExistence type="predicted"/>
<evidence type="ECO:0000313" key="4">
    <source>
        <dbReference type="EMBL" id="MBZ4185617.1"/>
    </source>
</evidence>
<evidence type="ECO:0000259" key="2">
    <source>
        <dbReference type="PROSITE" id="PS50885"/>
    </source>
</evidence>
<evidence type="ECO:0000256" key="1">
    <source>
        <dbReference type="SAM" id="Phobius"/>
    </source>
</evidence>
<dbReference type="CDD" id="cd06225">
    <property type="entry name" value="HAMP"/>
    <property type="match status" value="1"/>
</dbReference>
<reference evidence="4" key="1">
    <citation type="submission" date="2021-09" db="EMBL/GenBank/DDBJ databases">
        <authorList>
            <person name="Wu T."/>
            <person name="Guo S.Z."/>
        </authorList>
    </citation>
    <scope>NUCLEOTIDE SEQUENCE</scope>
    <source>
        <strain evidence="4">RSS-23</strain>
    </source>
</reference>
<dbReference type="Pfam" id="PF13492">
    <property type="entry name" value="GAF_3"/>
    <property type="match status" value="1"/>
</dbReference>
<dbReference type="Pfam" id="PF13487">
    <property type="entry name" value="HD_5"/>
    <property type="match status" value="1"/>
</dbReference>
<keyword evidence="5" id="KW-1185">Reference proteome</keyword>